<organism evidence="3">
    <name type="scientific">Enterobius vermicularis</name>
    <name type="common">Human pinworm</name>
    <dbReference type="NCBI Taxonomy" id="51028"/>
    <lineage>
        <taxon>Eukaryota</taxon>
        <taxon>Metazoa</taxon>
        <taxon>Ecdysozoa</taxon>
        <taxon>Nematoda</taxon>
        <taxon>Chromadorea</taxon>
        <taxon>Rhabditida</taxon>
        <taxon>Spirurina</taxon>
        <taxon>Oxyuridomorpha</taxon>
        <taxon>Oxyuroidea</taxon>
        <taxon>Oxyuridae</taxon>
        <taxon>Enterobius</taxon>
    </lineage>
</organism>
<proteinExistence type="predicted"/>
<dbReference type="Proteomes" id="UP000274131">
    <property type="component" value="Unassembled WGS sequence"/>
</dbReference>
<name>A0A0N4V2R7_ENTVE</name>
<sequence>MNGICKIRYESEHLRSFWDGQFQTLVFEIVQLNGFIWETIYGNRWFLHNRNLFLYEERTGPEEEETLKICMKLFGCECCLRIHKRDFCVLQSK</sequence>
<reference evidence="3" key="1">
    <citation type="submission" date="2017-02" db="UniProtKB">
        <authorList>
            <consortium name="WormBaseParasite"/>
        </authorList>
    </citation>
    <scope>IDENTIFICATION</scope>
</reference>
<evidence type="ECO:0000313" key="2">
    <source>
        <dbReference type="Proteomes" id="UP000274131"/>
    </source>
</evidence>
<dbReference type="EMBL" id="UXUI01007741">
    <property type="protein sequence ID" value="VDD89268.1"/>
    <property type="molecule type" value="Genomic_DNA"/>
</dbReference>
<dbReference type="AlphaFoldDB" id="A0A0N4V2R7"/>
<keyword evidence="2" id="KW-1185">Reference proteome</keyword>
<reference evidence="1 2" key="2">
    <citation type="submission" date="2018-10" db="EMBL/GenBank/DDBJ databases">
        <authorList>
            <consortium name="Pathogen Informatics"/>
        </authorList>
    </citation>
    <scope>NUCLEOTIDE SEQUENCE [LARGE SCALE GENOMIC DNA]</scope>
</reference>
<accession>A0A0N4V2R7</accession>
<gene>
    <name evidence="1" type="ORF">EVEC_LOCUS4019</name>
</gene>
<protein>
    <submittedName>
        <fullName evidence="3">Ovule protein</fullName>
    </submittedName>
</protein>
<dbReference type="WBParaSite" id="EVEC_0000431101-mRNA-1">
    <property type="protein sequence ID" value="EVEC_0000431101-mRNA-1"/>
    <property type="gene ID" value="EVEC_0000431101"/>
</dbReference>
<evidence type="ECO:0000313" key="3">
    <source>
        <dbReference type="WBParaSite" id="EVEC_0000431101-mRNA-1"/>
    </source>
</evidence>
<evidence type="ECO:0000313" key="1">
    <source>
        <dbReference type="EMBL" id="VDD89268.1"/>
    </source>
</evidence>